<dbReference type="PANTHER" id="PTHR13767:SF2">
    <property type="entry name" value="PSEUDOURIDYLATE SYNTHASE TRUB1"/>
    <property type="match status" value="1"/>
</dbReference>
<dbReference type="GO" id="GO:1990481">
    <property type="term" value="P:mRNA pseudouridine synthesis"/>
    <property type="evidence" value="ECO:0007669"/>
    <property type="project" value="TreeGrafter"/>
</dbReference>
<accession>A0A955RQQ0</accession>
<gene>
    <name evidence="5 7" type="primary">truB</name>
    <name evidence="7" type="ORF">KC614_01540</name>
</gene>
<organism evidence="7 8">
    <name type="scientific">candidate division WWE3 bacterium</name>
    <dbReference type="NCBI Taxonomy" id="2053526"/>
    <lineage>
        <taxon>Bacteria</taxon>
        <taxon>Katanobacteria</taxon>
    </lineage>
</organism>
<dbReference type="EC" id="5.4.99.25" evidence="5"/>
<proteinExistence type="inferred from homology"/>
<feature type="active site" description="Nucleophile" evidence="5">
    <location>
        <position position="44"/>
    </location>
</feature>
<comment type="caution">
    <text evidence="7">The sequence shown here is derived from an EMBL/GenBank/DDBJ whole genome shotgun (WGS) entry which is preliminary data.</text>
</comment>
<dbReference type="Gene3D" id="3.30.2350.10">
    <property type="entry name" value="Pseudouridine synthase"/>
    <property type="match status" value="1"/>
</dbReference>
<dbReference type="Proteomes" id="UP000751518">
    <property type="component" value="Unassembled WGS sequence"/>
</dbReference>
<dbReference type="EMBL" id="JAGQKZ010000008">
    <property type="protein sequence ID" value="MCA9391871.1"/>
    <property type="molecule type" value="Genomic_DNA"/>
</dbReference>
<dbReference type="InterPro" id="IPR002501">
    <property type="entry name" value="PsdUridine_synth_N"/>
</dbReference>
<dbReference type="HAMAP" id="MF_01080">
    <property type="entry name" value="TruB_bact"/>
    <property type="match status" value="1"/>
</dbReference>
<keyword evidence="3 5" id="KW-0819">tRNA processing</keyword>
<sequence length="253" mass="27840">MDLAQTQTGYLLIDKPHGITSHDVVDRLRKILGVKKIGHAGTLDPLATGLLIVLVGRSATKLSDQLRGLDKDYEVSMLIGVSHDSLDIDGEETERITADDTRLDIDRRTIEDVLQGLVGTYEQEVPMFSAVKIAGKKLYEHGRHERRTGDTTTIHLPTRNVTISNCELISLHKNDDGYPVVSFKTSVSSGTYTRALVRDIGKKLNVPVTQCSLRRTRIGEFIVDDTVTLDEATKDDIIPLSRLNGILGLGAIV</sequence>
<evidence type="ECO:0000313" key="7">
    <source>
        <dbReference type="EMBL" id="MCA9391871.1"/>
    </source>
</evidence>
<dbReference type="NCBIfam" id="TIGR00431">
    <property type="entry name" value="TruB"/>
    <property type="match status" value="1"/>
</dbReference>
<evidence type="ECO:0000256" key="3">
    <source>
        <dbReference type="ARBA" id="ARBA00022694"/>
    </source>
</evidence>
<dbReference type="PANTHER" id="PTHR13767">
    <property type="entry name" value="TRNA-PSEUDOURIDINE SYNTHASE"/>
    <property type="match status" value="1"/>
</dbReference>
<dbReference type="AlphaFoldDB" id="A0A955RQQ0"/>
<reference evidence="7" key="1">
    <citation type="submission" date="2020-04" db="EMBL/GenBank/DDBJ databases">
        <authorList>
            <person name="Zhang T."/>
        </authorList>
    </citation>
    <scope>NUCLEOTIDE SEQUENCE</scope>
    <source>
        <strain evidence="7">HKST-UBA03</strain>
    </source>
</reference>
<dbReference type="InterPro" id="IPR020103">
    <property type="entry name" value="PsdUridine_synth_cat_dom_sf"/>
</dbReference>
<comment type="catalytic activity">
    <reaction evidence="1 5">
        <text>uridine(55) in tRNA = pseudouridine(55) in tRNA</text>
        <dbReference type="Rhea" id="RHEA:42532"/>
        <dbReference type="Rhea" id="RHEA-COMP:10101"/>
        <dbReference type="Rhea" id="RHEA-COMP:10102"/>
        <dbReference type="ChEBI" id="CHEBI:65314"/>
        <dbReference type="ChEBI" id="CHEBI:65315"/>
        <dbReference type="EC" id="5.4.99.25"/>
    </reaction>
</comment>
<dbReference type="Pfam" id="PF01509">
    <property type="entry name" value="TruB_N"/>
    <property type="match status" value="1"/>
</dbReference>
<dbReference type="InterPro" id="IPR014780">
    <property type="entry name" value="tRNA_psdUridine_synth_TruB"/>
</dbReference>
<evidence type="ECO:0000256" key="4">
    <source>
        <dbReference type="ARBA" id="ARBA00023235"/>
    </source>
</evidence>
<evidence type="ECO:0000259" key="6">
    <source>
        <dbReference type="Pfam" id="PF01509"/>
    </source>
</evidence>
<dbReference type="GO" id="GO:0160148">
    <property type="term" value="F:tRNA pseudouridine(55) synthase activity"/>
    <property type="evidence" value="ECO:0007669"/>
    <property type="project" value="UniProtKB-EC"/>
</dbReference>
<dbReference type="GO" id="GO:0031119">
    <property type="term" value="P:tRNA pseudouridine synthesis"/>
    <property type="evidence" value="ECO:0007669"/>
    <property type="project" value="UniProtKB-UniRule"/>
</dbReference>
<dbReference type="GO" id="GO:0003723">
    <property type="term" value="F:RNA binding"/>
    <property type="evidence" value="ECO:0007669"/>
    <property type="project" value="InterPro"/>
</dbReference>
<evidence type="ECO:0000256" key="5">
    <source>
        <dbReference type="HAMAP-Rule" id="MF_01080"/>
    </source>
</evidence>
<evidence type="ECO:0000256" key="1">
    <source>
        <dbReference type="ARBA" id="ARBA00000385"/>
    </source>
</evidence>
<name>A0A955RQQ0_UNCKA</name>
<evidence type="ECO:0000313" key="8">
    <source>
        <dbReference type="Proteomes" id="UP000751518"/>
    </source>
</evidence>
<reference evidence="7" key="2">
    <citation type="journal article" date="2021" name="Microbiome">
        <title>Successional dynamics and alternative stable states in a saline activated sludge microbial community over 9 years.</title>
        <authorList>
            <person name="Wang Y."/>
            <person name="Ye J."/>
            <person name="Ju F."/>
            <person name="Liu L."/>
            <person name="Boyd J.A."/>
            <person name="Deng Y."/>
            <person name="Parks D.H."/>
            <person name="Jiang X."/>
            <person name="Yin X."/>
            <person name="Woodcroft B.J."/>
            <person name="Tyson G.W."/>
            <person name="Hugenholtz P."/>
            <person name="Polz M.F."/>
            <person name="Zhang T."/>
        </authorList>
    </citation>
    <scope>NUCLEOTIDE SEQUENCE</scope>
    <source>
        <strain evidence="7">HKST-UBA03</strain>
    </source>
</reference>
<feature type="domain" description="Pseudouridine synthase II N-terminal" evidence="6">
    <location>
        <begin position="29"/>
        <end position="192"/>
    </location>
</feature>
<comment type="function">
    <text evidence="5">Responsible for synthesis of pseudouridine from uracil-55 in the psi GC loop of transfer RNAs.</text>
</comment>
<dbReference type="SUPFAM" id="SSF55120">
    <property type="entry name" value="Pseudouridine synthase"/>
    <property type="match status" value="1"/>
</dbReference>
<keyword evidence="4 5" id="KW-0413">Isomerase</keyword>
<evidence type="ECO:0000256" key="2">
    <source>
        <dbReference type="ARBA" id="ARBA00005642"/>
    </source>
</evidence>
<protein>
    <recommendedName>
        <fullName evidence="5">tRNA pseudouridine synthase B</fullName>
        <ecNumber evidence="5">5.4.99.25</ecNumber>
    </recommendedName>
    <alternativeName>
        <fullName evidence="5">tRNA pseudouridine(55) synthase</fullName>
        <shortName evidence="5">Psi55 synthase</shortName>
    </alternativeName>
    <alternativeName>
        <fullName evidence="5">tRNA pseudouridylate synthase</fullName>
    </alternativeName>
    <alternativeName>
        <fullName evidence="5">tRNA-uridine isomerase</fullName>
    </alternativeName>
</protein>
<comment type="similarity">
    <text evidence="2 5">Belongs to the pseudouridine synthase TruB family. Type 1 subfamily.</text>
</comment>